<reference evidence="2 3" key="1">
    <citation type="submission" date="2021-09" db="EMBL/GenBank/DDBJ databases">
        <title>Genomic insights and catalytic innovation underlie evolution of tropane alkaloids biosynthesis.</title>
        <authorList>
            <person name="Wang Y.-J."/>
            <person name="Tian T."/>
            <person name="Huang J.-P."/>
            <person name="Huang S.-X."/>
        </authorList>
    </citation>
    <scope>NUCLEOTIDE SEQUENCE [LARGE SCALE GENOMIC DNA]</scope>
    <source>
        <strain evidence="2">KIB-2018</strain>
        <tissue evidence="2">Leaf</tissue>
    </source>
</reference>
<dbReference type="Pfam" id="PF25276">
    <property type="entry name" value="DUF7870"/>
    <property type="match status" value="1"/>
</dbReference>
<dbReference type="Proteomes" id="UP001159364">
    <property type="component" value="Unassembled WGS sequence"/>
</dbReference>
<dbReference type="AlphaFoldDB" id="A0AAV8S5E7"/>
<dbReference type="PANTHER" id="PTHR33597:SF11">
    <property type="entry name" value="OS07G0620600 PROTEIN"/>
    <property type="match status" value="1"/>
</dbReference>
<proteinExistence type="predicted"/>
<dbReference type="PANTHER" id="PTHR33597">
    <property type="entry name" value="OS02G0760400 PROTEIN"/>
    <property type="match status" value="1"/>
</dbReference>
<sequence>MIYLGPNSMAFKRMDDFQQQPFEQRKLLVLHANFVDHLDDEKLIDCSWTLTVVARAMLLALVFVSLPSIKNLFGASQSQALIEPYNDFSVNFSLVLHDLTNEGLFKGGGKAILVSNGDGDKSGIYTFGILTDTDMDHVSVTDSHRQTMIPDESFDFAFSYSYHSAPEFIDRTLKVGGIAIVQLSDNPSFPFNKPSNYKIIYLRRFQSTVLAMRKTSLGKTRSATQRRLLDHSTEARKQALNNLEDVLLEPPRAASGKSTRYLKRTKYLPDLMDDSLESYPRRLFIDVGLPEKGGGSIPGWFEKHYPTRNMDFEVYKVEIATEESLSAQVEEVQMSDWLRKNVKEEDYVVVKAEAEVVEEMVKSKASKLVDELFLECKPKGKSNGSKRAYWECLALYGRLRDEGIAVHQWWG</sequence>
<organism evidence="2 3">
    <name type="scientific">Erythroxylum novogranatense</name>
    <dbReference type="NCBI Taxonomy" id="1862640"/>
    <lineage>
        <taxon>Eukaryota</taxon>
        <taxon>Viridiplantae</taxon>
        <taxon>Streptophyta</taxon>
        <taxon>Embryophyta</taxon>
        <taxon>Tracheophyta</taxon>
        <taxon>Spermatophyta</taxon>
        <taxon>Magnoliopsida</taxon>
        <taxon>eudicotyledons</taxon>
        <taxon>Gunneridae</taxon>
        <taxon>Pentapetalae</taxon>
        <taxon>rosids</taxon>
        <taxon>fabids</taxon>
        <taxon>Malpighiales</taxon>
        <taxon>Erythroxylaceae</taxon>
        <taxon>Erythroxylum</taxon>
    </lineage>
</organism>
<dbReference type="InterPro" id="IPR057192">
    <property type="entry name" value="DUF7870"/>
</dbReference>
<evidence type="ECO:0000313" key="2">
    <source>
        <dbReference type="EMBL" id="KAJ8747417.1"/>
    </source>
</evidence>
<accession>A0AAV8S5E7</accession>
<keyword evidence="3" id="KW-1185">Reference proteome</keyword>
<protein>
    <recommendedName>
        <fullName evidence="1">DUF7870 domain-containing protein</fullName>
    </recommendedName>
</protein>
<evidence type="ECO:0000259" key="1">
    <source>
        <dbReference type="Pfam" id="PF25276"/>
    </source>
</evidence>
<name>A0AAV8S5E7_9ROSI</name>
<gene>
    <name evidence="2" type="ORF">K2173_012485</name>
</gene>
<comment type="caution">
    <text evidence="2">The sequence shown here is derived from an EMBL/GenBank/DDBJ whole genome shotgun (WGS) entry which is preliminary data.</text>
</comment>
<dbReference type="EMBL" id="JAIWQS010000167">
    <property type="protein sequence ID" value="KAJ8747417.1"/>
    <property type="molecule type" value="Genomic_DNA"/>
</dbReference>
<evidence type="ECO:0000313" key="3">
    <source>
        <dbReference type="Proteomes" id="UP001159364"/>
    </source>
</evidence>
<feature type="domain" description="DUF7870" evidence="1">
    <location>
        <begin position="240"/>
        <end position="410"/>
    </location>
</feature>